<evidence type="ECO:0008006" key="4">
    <source>
        <dbReference type="Google" id="ProtNLM"/>
    </source>
</evidence>
<evidence type="ECO:0000256" key="1">
    <source>
        <dbReference type="SAM" id="SignalP"/>
    </source>
</evidence>
<feature type="signal peptide" evidence="1">
    <location>
        <begin position="1"/>
        <end position="21"/>
    </location>
</feature>
<dbReference type="Proteomes" id="UP001596410">
    <property type="component" value="Unassembled WGS sequence"/>
</dbReference>
<dbReference type="EMBL" id="JBHSZV010000047">
    <property type="protein sequence ID" value="MFC7063370.1"/>
    <property type="molecule type" value="Genomic_DNA"/>
</dbReference>
<comment type="caution">
    <text evidence="2">The sequence shown here is derived from an EMBL/GenBank/DDBJ whole genome shotgun (WGS) entry which is preliminary data.</text>
</comment>
<name>A0ABW2EM64_9BACI</name>
<protein>
    <recommendedName>
        <fullName evidence="4">Lipoprotein</fullName>
    </recommendedName>
</protein>
<evidence type="ECO:0000313" key="2">
    <source>
        <dbReference type="EMBL" id="MFC7063370.1"/>
    </source>
</evidence>
<reference evidence="3" key="1">
    <citation type="journal article" date="2019" name="Int. J. Syst. Evol. Microbiol.">
        <title>The Global Catalogue of Microorganisms (GCM) 10K type strain sequencing project: providing services to taxonomists for standard genome sequencing and annotation.</title>
        <authorList>
            <consortium name="The Broad Institute Genomics Platform"/>
            <consortium name="The Broad Institute Genome Sequencing Center for Infectious Disease"/>
            <person name="Wu L."/>
            <person name="Ma J."/>
        </authorList>
    </citation>
    <scope>NUCLEOTIDE SEQUENCE [LARGE SCALE GENOMIC DNA]</scope>
    <source>
        <strain evidence="3">CGMCC 4.1621</strain>
    </source>
</reference>
<keyword evidence="1" id="KW-0732">Signal</keyword>
<accession>A0ABW2EM64</accession>
<proteinExistence type="predicted"/>
<dbReference type="PROSITE" id="PS51257">
    <property type="entry name" value="PROKAR_LIPOPROTEIN"/>
    <property type="match status" value="1"/>
</dbReference>
<dbReference type="RefSeq" id="WP_204708493.1">
    <property type="nucleotide sequence ID" value="NZ_JBHSZV010000047.1"/>
</dbReference>
<organism evidence="2 3">
    <name type="scientific">Halobacillus seohaensis</name>
    <dbReference type="NCBI Taxonomy" id="447421"/>
    <lineage>
        <taxon>Bacteria</taxon>
        <taxon>Bacillati</taxon>
        <taxon>Bacillota</taxon>
        <taxon>Bacilli</taxon>
        <taxon>Bacillales</taxon>
        <taxon>Bacillaceae</taxon>
        <taxon>Halobacillus</taxon>
    </lineage>
</organism>
<evidence type="ECO:0000313" key="3">
    <source>
        <dbReference type="Proteomes" id="UP001596410"/>
    </source>
</evidence>
<feature type="chain" id="PRO_5045732341" description="Lipoprotein" evidence="1">
    <location>
        <begin position="22"/>
        <end position="166"/>
    </location>
</feature>
<gene>
    <name evidence="2" type="ORF">ACFQIC_16270</name>
</gene>
<sequence length="166" mass="18478">MKIKNLSIFVLLLLFGCNGEAAETERISILKEESNVAFVEELHILAPKVCMQNNVQDQESIEPFLIDIEVTGELKGLVDEKWNETMDSRNMLQDDESLGKFETNGEPFCTSNNLELNEEITQDEVEKMVTDGGIKVSLTEQDGEVIVTAPLTDFVLGQPDGSVEKP</sequence>
<keyword evidence="3" id="KW-1185">Reference proteome</keyword>